<dbReference type="OrthoDB" id="2686145at2759"/>
<dbReference type="GeneID" id="64705950"/>
<dbReference type="SUPFAM" id="SSF48452">
    <property type="entry name" value="TPR-like"/>
    <property type="match status" value="1"/>
</dbReference>
<sequence length="339" mass="37673">MTASSESNSLQAVSTTTSSASKSQPFFSNVWFALDEHSVSMAEQSVAKLEQSFTKSMRAVSKVLFHPLLTLVITTYELLAITKTIRTASTTGDLFTAEKILTQEITANAKNFASYANRFFVLAHKLDWDNALKDANKLVDDGRKAFDLAFMFTHGNMDATAFLYLIKAGLFVRLAYFTLHYVFQAIALFNANRHKESPRSLMFVRRLMGLHFEHQASLRLKLGTIAFNGAHHSEAIEHFTAAVKASTFLAKSAAPAACEAFTVLFGWDIESLWETSNKQLILALLRAGKLGEAFESYRFAMTASDKATRLAGSSLLRCNERSLIFLSIPTSPYPLYLTL</sequence>
<dbReference type="Gene3D" id="1.25.40.10">
    <property type="entry name" value="Tetratricopeptide repeat domain"/>
    <property type="match status" value="1"/>
</dbReference>
<evidence type="ECO:0000313" key="1">
    <source>
        <dbReference type="EMBL" id="KAG2093760.1"/>
    </source>
</evidence>
<dbReference type="InterPro" id="IPR011990">
    <property type="entry name" value="TPR-like_helical_dom_sf"/>
</dbReference>
<dbReference type="Proteomes" id="UP000823399">
    <property type="component" value="Unassembled WGS sequence"/>
</dbReference>
<comment type="caution">
    <text evidence="1">The sequence shown here is derived from an EMBL/GenBank/DDBJ whole genome shotgun (WGS) entry which is preliminary data.</text>
</comment>
<dbReference type="EMBL" id="JABBWM010000083">
    <property type="protein sequence ID" value="KAG2093760.1"/>
    <property type="molecule type" value="Genomic_DNA"/>
</dbReference>
<organism evidence="1 2">
    <name type="scientific">Suillus discolor</name>
    <dbReference type="NCBI Taxonomy" id="1912936"/>
    <lineage>
        <taxon>Eukaryota</taxon>
        <taxon>Fungi</taxon>
        <taxon>Dikarya</taxon>
        <taxon>Basidiomycota</taxon>
        <taxon>Agaricomycotina</taxon>
        <taxon>Agaricomycetes</taxon>
        <taxon>Agaricomycetidae</taxon>
        <taxon>Boletales</taxon>
        <taxon>Suillineae</taxon>
        <taxon>Suillaceae</taxon>
        <taxon>Suillus</taxon>
    </lineage>
</organism>
<dbReference type="RefSeq" id="XP_041287318.1">
    <property type="nucleotide sequence ID" value="XM_041443691.1"/>
</dbReference>
<evidence type="ECO:0000313" key="2">
    <source>
        <dbReference type="Proteomes" id="UP000823399"/>
    </source>
</evidence>
<accession>A0A9P7JNG3</accession>
<reference evidence="1" key="1">
    <citation type="journal article" date="2020" name="New Phytol.">
        <title>Comparative genomics reveals dynamic genome evolution in host specialist ectomycorrhizal fungi.</title>
        <authorList>
            <person name="Lofgren L.A."/>
            <person name="Nguyen N.H."/>
            <person name="Vilgalys R."/>
            <person name="Ruytinx J."/>
            <person name="Liao H.L."/>
            <person name="Branco S."/>
            <person name="Kuo A."/>
            <person name="LaButti K."/>
            <person name="Lipzen A."/>
            <person name="Andreopoulos W."/>
            <person name="Pangilinan J."/>
            <person name="Riley R."/>
            <person name="Hundley H."/>
            <person name="Na H."/>
            <person name="Barry K."/>
            <person name="Grigoriev I.V."/>
            <person name="Stajich J.E."/>
            <person name="Kennedy P.G."/>
        </authorList>
    </citation>
    <scope>NUCLEOTIDE SEQUENCE</scope>
    <source>
        <strain evidence="1">FC423</strain>
    </source>
</reference>
<protein>
    <submittedName>
        <fullName evidence="1">Uncharacterized protein</fullName>
    </submittedName>
</protein>
<dbReference type="AlphaFoldDB" id="A0A9P7JNG3"/>
<gene>
    <name evidence="1" type="ORF">F5147DRAFT_820941</name>
</gene>
<proteinExistence type="predicted"/>
<name>A0A9P7JNG3_9AGAM</name>
<keyword evidence="2" id="KW-1185">Reference proteome</keyword>